<organism evidence="4 5">
    <name type="scientific">Aspergillus keveii</name>
    <dbReference type="NCBI Taxonomy" id="714993"/>
    <lineage>
        <taxon>Eukaryota</taxon>
        <taxon>Fungi</taxon>
        <taxon>Dikarya</taxon>
        <taxon>Ascomycota</taxon>
        <taxon>Pezizomycotina</taxon>
        <taxon>Eurotiomycetes</taxon>
        <taxon>Eurotiomycetidae</taxon>
        <taxon>Eurotiales</taxon>
        <taxon>Aspergillaceae</taxon>
        <taxon>Aspergillus</taxon>
        <taxon>Aspergillus subgen. Nidulantes</taxon>
    </lineage>
</organism>
<evidence type="ECO:0000313" key="4">
    <source>
        <dbReference type="EMBL" id="KAL2796990.1"/>
    </source>
</evidence>
<name>A0ABR4GD72_9EURO</name>
<dbReference type="PROSITE" id="PS50088">
    <property type="entry name" value="ANK_REPEAT"/>
    <property type="match status" value="2"/>
</dbReference>
<dbReference type="InterPro" id="IPR002110">
    <property type="entry name" value="Ankyrin_rpt"/>
</dbReference>
<gene>
    <name evidence="4" type="ORF">BJX66DRAFT_335448</name>
</gene>
<keyword evidence="2 3" id="KW-0040">ANK repeat</keyword>
<evidence type="ECO:0000256" key="2">
    <source>
        <dbReference type="ARBA" id="ARBA00023043"/>
    </source>
</evidence>
<dbReference type="SUPFAM" id="SSF48403">
    <property type="entry name" value="Ankyrin repeat"/>
    <property type="match status" value="1"/>
</dbReference>
<dbReference type="Gene3D" id="1.25.40.20">
    <property type="entry name" value="Ankyrin repeat-containing domain"/>
    <property type="match status" value="1"/>
</dbReference>
<dbReference type="EMBL" id="JBFTWV010000022">
    <property type="protein sequence ID" value="KAL2796990.1"/>
    <property type="molecule type" value="Genomic_DNA"/>
</dbReference>
<accession>A0ABR4GD72</accession>
<dbReference type="PANTHER" id="PTHR24198">
    <property type="entry name" value="ANKYRIN REPEAT AND PROTEIN KINASE DOMAIN-CONTAINING PROTEIN"/>
    <property type="match status" value="1"/>
</dbReference>
<dbReference type="Pfam" id="PF23397">
    <property type="entry name" value="DUF7104"/>
    <property type="match status" value="2"/>
</dbReference>
<keyword evidence="1" id="KW-0677">Repeat</keyword>
<reference evidence="4 5" key="1">
    <citation type="submission" date="2024-07" db="EMBL/GenBank/DDBJ databases">
        <title>Section-level genome sequencing and comparative genomics of Aspergillus sections Usti and Cavernicolus.</title>
        <authorList>
            <consortium name="Lawrence Berkeley National Laboratory"/>
            <person name="Nybo J.L."/>
            <person name="Vesth T.C."/>
            <person name="Theobald S."/>
            <person name="Frisvad J.C."/>
            <person name="Larsen T.O."/>
            <person name="Kjaerboelling I."/>
            <person name="Rothschild-Mancinelli K."/>
            <person name="Lyhne E.K."/>
            <person name="Kogle M.E."/>
            <person name="Barry K."/>
            <person name="Clum A."/>
            <person name="Na H."/>
            <person name="Ledsgaard L."/>
            <person name="Lin J."/>
            <person name="Lipzen A."/>
            <person name="Kuo A."/>
            <person name="Riley R."/>
            <person name="Mondo S."/>
            <person name="Labutti K."/>
            <person name="Haridas S."/>
            <person name="Pangalinan J."/>
            <person name="Salamov A.A."/>
            <person name="Simmons B.A."/>
            <person name="Magnuson J.K."/>
            <person name="Chen J."/>
            <person name="Drula E."/>
            <person name="Henrissat B."/>
            <person name="Wiebenga A."/>
            <person name="Lubbers R.J."/>
            <person name="Gomes A.C."/>
            <person name="Makela M.R."/>
            <person name="Stajich J."/>
            <person name="Grigoriev I.V."/>
            <person name="Mortensen U.H."/>
            <person name="De Vries R.P."/>
            <person name="Baker S.E."/>
            <person name="Andersen M.R."/>
        </authorList>
    </citation>
    <scope>NUCLEOTIDE SEQUENCE [LARGE SCALE GENOMIC DNA]</scope>
    <source>
        <strain evidence="4 5">CBS 209.92</strain>
    </source>
</reference>
<evidence type="ECO:0000313" key="5">
    <source>
        <dbReference type="Proteomes" id="UP001610563"/>
    </source>
</evidence>
<dbReference type="InterPro" id="IPR055530">
    <property type="entry name" value="DUF7104"/>
</dbReference>
<dbReference type="InterPro" id="IPR036770">
    <property type="entry name" value="Ankyrin_rpt-contain_sf"/>
</dbReference>
<dbReference type="Proteomes" id="UP001610563">
    <property type="component" value="Unassembled WGS sequence"/>
</dbReference>
<dbReference type="PROSITE" id="PS50297">
    <property type="entry name" value="ANK_REP_REGION"/>
    <property type="match status" value="2"/>
</dbReference>
<dbReference type="SMART" id="SM00248">
    <property type="entry name" value="ANK"/>
    <property type="match status" value="3"/>
</dbReference>
<dbReference type="Pfam" id="PF12796">
    <property type="entry name" value="Ank_2"/>
    <property type="match status" value="1"/>
</dbReference>
<evidence type="ECO:0000256" key="1">
    <source>
        <dbReference type="ARBA" id="ARBA00022737"/>
    </source>
</evidence>
<sequence>MSHGPECGYVTSTVLEHLGNQIVITEEIMMCCSRCCEANTVLSLILREKPTFDTQFFQNLTDAAVSNHLHGSSIINSLLEQYPLLRFTITERTVAYAQDNFAAIEALLKFPKDRYSVSREALFAAAGNSEQLLGLLLSRGEDSYVTREAILSAVGSPEDGYMVGLILESTVLRCESTDDAEFESFKSLFHRLGGKTVVTDHLIRAAIRSWNGKRILQFLLNIAGDSYRIREDMAAEAATGTPKTLKFLLRRFGSSFPITEKVLEAATCADHSGALPLILHRAKHIPITEIMMEGILGRSQQFRTYSWWSVPQAKLELLYTRGKRIQVTEDILVAAAGQNVVDVLVRQYPNEVRKCLTDRVLLATAASSRSIKFLRLYERKFGCNITEEVRLVYRPQMAVDAMHLWAVQRLLTQGAPPDTADTADSDSDIPLHFAALRGRQSIVEVLLQTHAVNVDSVNILGESPLFNAVRNGYTAIVRLLLEAGANPNIVNIRGQTAYSIAYDNIHLRIMRTLEEFGTDRDLASCVGGLELYDDHPRLASWSNLMDLERYRMLLDEE</sequence>
<proteinExistence type="predicted"/>
<protein>
    <submittedName>
        <fullName evidence="4">Ankyrin repeat-containing domain protein</fullName>
    </submittedName>
</protein>
<evidence type="ECO:0000256" key="3">
    <source>
        <dbReference type="PROSITE-ProRule" id="PRU00023"/>
    </source>
</evidence>
<feature type="repeat" description="ANK" evidence="3">
    <location>
        <begin position="460"/>
        <end position="492"/>
    </location>
</feature>
<dbReference type="PANTHER" id="PTHR24198:SF165">
    <property type="entry name" value="ANKYRIN REPEAT-CONTAINING PROTEIN-RELATED"/>
    <property type="match status" value="1"/>
</dbReference>
<keyword evidence="5" id="KW-1185">Reference proteome</keyword>
<feature type="repeat" description="ANK" evidence="3">
    <location>
        <begin position="426"/>
        <end position="451"/>
    </location>
</feature>
<comment type="caution">
    <text evidence="4">The sequence shown here is derived from an EMBL/GenBank/DDBJ whole genome shotgun (WGS) entry which is preliminary data.</text>
</comment>